<dbReference type="EMBL" id="FUEG01000009">
    <property type="protein sequence ID" value="SJL08514.1"/>
    <property type="molecule type" value="Genomic_DNA"/>
</dbReference>
<organism evidence="1 2">
    <name type="scientific">Armillaria ostoyae</name>
    <name type="common">Armillaria root rot fungus</name>
    <dbReference type="NCBI Taxonomy" id="47428"/>
    <lineage>
        <taxon>Eukaryota</taxon>
        <taxon>Fungi</taxon>
        <taxon>Dikarya</taxon>
        <taxon>Basidiomycota</taxon>
        <taxon>Agaricomycotina</taxon>
        <taxon>Agaricomycetes</taxon>
        <taxon>Agaricomycetidae</taxon>
        <taxon>Agaricales</taxon>
        <taxon>Marasmiineae</taxon>
        <taxon>Physalacriaceae</taxon>
        <taxon>Armillaria</taxon>
    </lineage>
</organism>
<protein>
    <recommendedName>
        <fullName evidence="3">SET domain-containing protein</fullName>
    </recommendedName>
</protein>
<dbReference type="Gene3D" id="2.170.270.10">
    <property type="entry name" value="SET domain"/>
    <property type="match status" value="1"/>
</dbReference>
<dbReference type="InterPro" id="IPR046341">
    <property type="entry name" value="SET_dom_sf"/>
</dbReference>
<sequence>MAHRFLKAAKANWRFFSTLKSPAKVTNLELDRQLEELTSAINAVTSMTPEEIQKKMVDMFRLTNDDMKALAPLPDENDPGHFEHEPRPDDDVRTHVQVGGSQCLLTNYLKRQLEHIPGFPRPVKEMGDKAYRISPMLHRGLGICSPNIRRKFHMSSFSMQLRTARDIEEGEEIFTTYMQDLRPAADRAKGLVPYGIKCTCRACLDPAKSDPIRAAVLNYSPPILLTSGGGARDAAVEILARIEEEGLQASDAYYETLDQLFNAYAYAQDEENALMYGEKLWLANLAAGEPLYEMFRNAEVMKKTPQWMTGEFEELPERLVSLFNAS</sequence>
<dbReference type="InterPro" id="IPR050869">
    <property type="entry name" value="H3K4_H4K5_MeTrfase"/>
</dbReference>
<dbReference type="AlphaFoldDB" id="A0A284RID6"/>
<evidence type="ECO:0000313" key="1">
    <source>
        <dbReference type="EMBL" id="SJL08514.1"/>
    </source>
</evidence>
<dbReference type="OrthoDB" id="5945798at2759"/>
<accession>A0A284RID6</accession>
<reference evidence="2" key="1">
    <citation type="journal article" date="2017" name="Nat. Ecol. Evol.">
        <title>Genome expansion and lineage-specific genetic innovations in the forest pathogenic fungi Armillaria.</title>
        <authorList>
            <person name="Sipos G."/>
            <person name="Prasanna A.N."/>
            <person name="Walter M.C."/>
            <person name="O'Connor E."/>
            <person name="Balint B."/>
            <person name="Krizsan K."/>
            <person name="Kiss B."/>
            <person name="Hess J."/>
            <person name="Varga T."/>
            <person name="Slot J."/>
            <person name="Riley R."/>
            <person name="Boka B."/>
            <person name="Rigling D."/>
            <person name="Barry K."/>
            <person name="Lee J."/>
            <person name="Mihaltcheva S."/>
            <person name="LaButti K."/>
            <person name="Lipzen A."/>
            <person name="Waldron R."/>
            <person name="Moloney N.M."/>
            <person name="Sperisen C."/>
            <person name="Kredics L."/>
            <person name="Vagvoelgyi C."/>
            <person name="Patrignani A."/>
            <person name="Fitzpatrick D."/>
            <person name="Nagy I."/>
            <person name="Doyle S."/>
            <person name="Anderson J.B."/>
            <person name="Grigoriev I.V."/>
            <person name="Gueldener U."/>
            <person name="Muensterkoetter M."/>
            <person name="Nagy L.G."/>
        </authorList>
    </citation>
    <scope>NUCLEOTIDE SEQUENCE [LARGE SCALE GENOMIC DNA]</scope>
    <source>
        <strain evidence="2">C18/9</strain>
    </source>
</reference>
<name>A0A284RID6_ARMOS</name>
<dbReference type="PANTHER" id="PTHR12197:SF251">
    <property type="entry name" value="EG:BACR7C10.4 PROTEIN"/>
    <property type="match status" value="1"/>
</dbReference>
<dbReference type="STRING" id="47428.A0A284RID6"/>
<dbReference type="PANTHER" id="PTHR12197">
    <property type="entry name" value="HISTONE-LYSINE N-METHYLTRANSFERASE SMYD"/>
    <property type="match status" value="1"/>
</dbReference>
<dbReference type="Proteomes" id="UP000219338">
    <property type="component" value="Unassembled WGS sequence"/>
</dbReference>
<dbReference type="SUPFAM" id="SSF82199">
    <property type="entry name" value="SET domain"/>
    <property type="match status" value="1"/>
</dbReference>
<evidence type="ECO:0008006" key="3">
    <source>
        <dbReference type="Google" id="ProtNLM"/>
    </source>
</evidence>
<dbReference type="GO" id="GO:0005634">
    <property type="term" value="C:nucleus"/>
    <property type="evidence" value="ECO:0007669"/>
    <property type="project" value="TreeGrafter"/>
</dbReference>
<dbReference type="OMA" id="GEPLYEM"/>
<evidence type="ECO:0000313" key="2">
    <source>
        <dbReference type="Proteomes" id="UP000219338"/>
    </source>
</evidence>
<gene>
    <name evidence="1" type="ORF">ARMOST_11878</name>
</gene>
<proteinExistence type="predicted"/>
<keyword evidence="2" id="KW-1185">Reference proteome</keyword>